<dbReference type="InterPro" id="IPR035292">
    <property type="entry name" value="DUF5363"/>
</dbReference>
<keyword evidence="2" id="KW-1185">Reference proteome</keyword>
<comment type="caution">
    <text evidence="1">The sequence shown here is derived from an EMBL/GenBank/DDBJ whole genome shotgun (WGS) entry which is preliminary data.</text>
</comment>
<protein>
    <recommendedName>
        <fullName evidence="3">DUF5363 domain-containing protein</fullName>
    </recommendedName>
</protein>
<proteinExistence type="predicted"/>
<evidence type="ECO:0000313" key="1">
    <source>
        <dbReference type="EMBL" id="PJG85649.1"/>
    </source>
</evidence>
<dbReference type="Proteomes" id="UP000229329">
    <property type="component" value="Unassembled WGS sequence"/>
</dbReference>
<gene>
    <name evidence="1" type="ORF">CVP05_04660</name>
</gene>
<dbReference type="RefSeq" id="WP_100288421.1">
    <property type="nucleotide sequence ID" value="NZ_PHHA01000008.1"/>
</dbReference>
<accession>A0A2M8S3B8</accession>
<evidence type="ECO:0008006" key="3">
    <source>
        <dbReference type="Google" id="ProtNLM"/>
    </source>
</evidence>
<organism evidence="1 2">
    <name type="scientific">Conservatibacter flavescens</name>
    <dbReference type="NCBI Taxonomy" id="28161"/>
    <lineage>
        <taxon>Bacteria</taxon>
        <taxon>Pseudomonadati</taxon>
        <taxon>Pseudomonadota</taxon>
        <taxon>Gammaproteobacteria</taxon>
        <taxon>Pasteurellales</taxon>
        <taxon>Pasteurellaceae</taxon>
        <taxon>Conservatibacter</taxon>
    </lineage>
</organism>
<dbReference type="EMBL" id="PHHA01000008">
    <property type="protein sequence ID" value="PJG85649.1"/>
    <property type="molecule type" value="Genomic_DNA"/>
</dbReference>
<dbReference type="OrthoDB" id="5679365at2"/>
<dbReference type="AlphaFoldDB" id="A0A2M8S3B8"/>
<dbReference type="Pfam" id="PF17320">
    <property type="entry name" value="DUF5363"/>
    <property type="match status" value="1"/>
</dbReference>
<evidence type="ECO:0000313" key="2">
    <source>
        <dbReference type="Proteomes" id="UP000229329"/>
    </source>
</evidence>
<reference evidence="1 2" key="1">
    <citation type="submission" date="2017-11" db="EMBL/GenBank/DDBJ databases">
        <title>Reclassification of Bisgaard taxon 7 as Conservatibacter flavescens gen. nov., sp. nov.</title>
        <authorList>
            <person name="Christensen H."/>
        </authorList>
    </citation>
    <scope>NUCLEOTIDE SEQUENCE [LARGE SCALE GENOMIC DNA]</scope>
    <source>
        <strain evidence="1 2">7_4</strain>
    </source>
</reference>
<sequence length="59" mass="6601">MNEEAKKTDGNSQKKSWFRRALEKYDQFCKEAGIDDGACRSCMPIVKADENGNKGKSSV</sequence>
<name>A0A2M8S3B8_9PAST</name>